<evidence type="ECO:0000256" key="1">
    <source>
        <dbReference type="ARBA" id="ARBA00022729"/>
    </source>
</evidence>
<dbReference type="RefSeq" id="WP_088254587.1">
    <property type="nucleotide sequence ID" value="NZ_NIDE01000004.1"/>
</dbReference>
<dbReference type="InterPro" id="IPR015919">
    <property type="entry name" value="Cadherin-like_sf"/>
</dbReference>
<dbReference type="Pfam" id="PF05345">
    <property type="entry name" value="He_PIG"/>
    <property type="match status" value="1"/>
</dbReference>
<evidence type="ECO:0000256" key="2">
    <source>
        <dbReference type="SAM" id="MobiDB-lite"/>
    </source>
</evidence>
<dbReference type="Pfam" id="PF13517">
    <property type="entry name" value="FG-GAP_3"/>
    <property type="match status" value="1"/>
</dbReference>
<feature type="region of interest" description="Disordered" evidence="2">
    <location>
        <begin position="182"/>
        <end position="205"/>
    </location>
</feature>
<dbReference type="InterPro" id="IPR013783">
    <property type="entry name" value="Ig-like_fold"/>
</dbReference>
<keyword evidence="1" id="KW-0732">Signal</keyword>
<dbReference type="InterPro" id="IPR059226">
    <property type="entry name" value="Choice_anch_Q_dom"/>
</dbReference>
<proteinExistence type="predicted"/>
<dbReference type="Gene3D" id="2.60.40.10">
    <property type="entry name" value="Immunoglobulins"/>
    <property type="match status" value="1"/>
</dbReference>
<dbReference type="EMBL" id="NIDE01000004">
    <property type="protein sequence ID" value="OWK43777.1"/>
    <property type="molecule type" value="Genomic_DNA"/>
</dbReference>
<reference evidence="4" key="1">
    <citation type="submission" date="2017-06" db="EMBL/GenBank/DDBJ databases">
        <title>Genome analysis of Fimbriiglobus ruber SP5, the first member of the order Planctomycetales with confirmed chitinolytic capability.</title>
        <authorList>
            <person name="Ravin N.V."/>
            <person name="Rakitin A.L."/>
            <person name="Ivanova A.A."/>
            <person name="Beletsky A.V."/>
            <person name="Kulichevskaya I.S."/>
            <person name="Mardanov A.V."/>
            <person name="Dedysh S.N."/>
        </authorList>
    </citation>
    <scope>NUCLEOTIDE SEQUENCE [LARGE SCALE GENOMIC DNA]</scope>
    <source>
        <strain evidence="4">SP5</strain>
    </source>
</reference>
<sequence>MSKPRHFSPPRRLRLESLEDRCTPAVYTVTSAADSGAGSLRNAIALANAAPDADTITFDPSLIGQTISLATIGDTSAGPADLAITSPVTIQGSGQILTRSGSAARLFTVTSTGILTLSNVTLSNGLAQGGAGGTGGGGAGLGGAIYVNQGTVNLFNDTLTGNQAVGGSGGAGASVSRGGGGLNGAGDASGDGGGPNGGASGTGNGATGLNGGFGGGGGGGTDGVVGNGANMSGGGGGFGGFGGGGGAGGSGSGTGAAGGAGGFGGFGGGGAGGGLGGPGGGQGSGGQGGFGGGFGENGATATGGGGGGAGLGGAIFNLGGTVVAANTTISGNTAKGGDAAAPGAGAGSGYGGGIFNLNGAVTLTNVTDAANTVSAGAGAGAGQAAAGALYNLSLNVGTATAGQTAAVTLANSILANSTGGASIDLFNDQENGTAAINVTAPTLVSVSIGNANTSGTISGQTLVLVANPLLGPLQNNGGATQTMALLSGSPAIDAGNNAALTTTSLGTSPPFYDQRGLGFNRVSNGKVDLGAFEVQVPVTVGPTGLPAASVGVGYSQALTASGPVGPYTFAVTTGALPAGLTLNSSGVLSGTPTAAGTFSFTVTATNATSESGTVAYTFTVAPASATGGPAAALVGGTPDGTAKVFTLNNGQLTPGNVITFFPNTTAVVRTALADVNGDGVPDYIGVTGPGVQNQVVIIDGKTQQILASFSPFEATFTGGLYVAAADLNGDGKADVIITPDQTGGPVVAVYDGAKLASGIANNTALGQPAQIDRFLGINDPNFRGGARVAAGDINGDGTPDLVVSAGFGGGPRVAIYNGKSVAAGTAAPAELVPDFFAFESLLRNGVYVAVGDVNGDGKADLIVGGGPGGAPRVRVVSGAALMSTVGLSSLDTAGTPGLELADFFAGDPTTRGGVTVAAKSLTTPDQTDLITGSGQGLPSSLLVYKATNLLANVSPTPDQTVDPFASAILASGVSVG</sequence>
<keyword evidence="4" id="KW-1185">Reference proteome</keyword>
<dbReference type="GO" id="GO:0005509">
    <property type="term" value="F:calcium ion binding"/>
    <property type="evidence" value="ECO:0007669"/>
    <property type="project" value="InterPro"/>
</dbReference>
<dbReference type="SUPFAM" id="SSF49313">
    <property type="entry name" value="Cadherin-like"/>
    <property type="match status" value="1"/>
</dbReference>
<evidence type="ECO:0000313" key="3">
    <source>
        <dbReference type="EMBL" id="OWK43777.1"/>
    </source>
</evidence>
<dbReference type="OrthoDB" id="344301at2"/>
<dbReference type="Proteomes" id="UP000214646">
    <property type="component" value="Unassembled WGS sequence"/>
</dbReference>
<dbReference type="PANTHER" id="PTHR46580:SF2">
    <property type="entry name" value="MAM DOMAIN-CONTAINING PROTEIN"/>
    <property type="match status" value="1"/>
</dbReference>
<protein>
    <submittedName>
        <fullName evidence="3">Glycine-rich cell wall structural protein</fullName>
    </submittedName>
</protein>
<evidence type="ECO:0000313" key="4">
    <source>
        <dbReference type="Proteomes" id="UP000214646"/>
    </source>
</evidence>
<organism evidence="3 4">
    <name type="scientific">Fimbriiglobus ruber</name>
    <dbReference type="NCBI Taxonomy" id="1908690"/>
    <lineage>
        <taxon>Bacteria</taxon>
        <taxon>Pseudomonadati</taxon>
        <taxon>Planctomycetota</taxon>
        <taxon>Planctomycetia</taxon>
        <taxon>Gemmatales</taxon>
        <taxon>Gemmataceae</taxon>
        <taxon>Fimbriiglobus</taxon>
    </lineage>
</organism>
<dbReference type="PANTHER" id="PTHR46580">
    <property type="entry name" value="SENSOR KINASE-RELATED"/>
    <property type="match status" value="1"/>
</dbReference>
<dbReference type="AlphaFoldDB" id="A0A225E5S0"/>
<dbReference type="Gene3D" id="2.130.10.130">
    <property type="entry name" value="Integrin alpha, N-terminal"/>
    <property type="match status" value="1"/>
</dbReference>
<comment type="caution">
    <text evidence="3">The sequence shown here is derived from an EMBL/GenBank/DDBJ whole genome shotgun (WGS) entry which is preliminary data.</text>
</comment>
<dbReference type="InterPro" id="IPR013517">
    <property type="entry name" value="FG-GAP"/>
</dbReference>
<dbReference type="NCBIfam" id="NF041518">
    <property type="entry name" value="choice_anch_Q"/>
    <property type="match status" value="1"/>
</dbReference>
<dbReference type="SUPFAM" id="SSF69318">
    <property type="entry name" value="Integrin alpha N-terminal domain"/>
    <property type="match status" value="2"/>
</dbReference>
<gene>
    <name evidence="3" type="ORF">FRUB_03376</name>
</gene>
<dbReference type="InterPro" id="IPR028994">
    <property type="entry name" value="Integrin_alpha_N"/>
</dbReference>
<name>A0A225E5S0_9BACT</name>
<dbReference type="GO" id="GO:0016020">
    <property type="term" value="C:membrane"/>
    <property type="evidence" value="ECO:0007669"/>
    <property type="project" value="InterPro"/>
</dbReference>
<accession>A0A225E5S0</accession>